<feature type="transmembrane region" description="Helical" evidence="1">
    <location>
        <begin position="71"/>
        <end position="91"/>
    </location>
</feature>
<evidence type="ECO:0000313" key="3">
    <source>
        <dbReference type="Proteomes" id="UP000058613"/>
    </source>
</evidence>
<feature type="transmembrane region" description="Helical" evidence="1">
    <location>
        <begin position="156"/>
        <end position="174"/>
    </location>
</feature>
<feature type="transmembrane region" description="Helical" evidence="1">
    <location>
        <begin position="351"/>
        <end position="368"/>
    </location>
</feature>
<evidence type="ECO:0000313" key="2">
    <source>
        <dbReference type="EMBL" id="ALL00583.1"/>
    </source>
</evidence>
<feature type="transmembrane region" description="Helical" evidence="1">
    <location>
        <begin position="212"/>
        <end position="234"/>
    </location>
</feature>
<dbReference type="KEGG" id="pdl:Pyrde_0533"/>
<sequence>MALPLMRFCMWRHIVNNGAGWDQPYRGLGVERRMHKMRLWSIRIGVIVSVFYSGLGLHAVLQGDIHRHATFMVPGGLTLFASTIAYSYSALVLRRLGAGVETLGMLLLAMLALFPIFLYIGVSYAWMLYTVPAIVMAIIVGFGALKLSNRVSRASYLSLAFSYAASGILMPLAYQATDVYGVAVLLSLSLLVPMIYAVSFQSYTLTCSLRPTIWLLPASVLASIASSVALLYRINDVSSVLVLSSLLFYAVGARLYAAAKCQRGTRAHQYFALGHYVVLASIAYAFYAVLTSSISVLLHSILIGFIGLHIAVHAPMMVPVAAGIPNARRFTPLPYALLLAAAAAWRYSCIVSLALVVFSLLSIVAIVARKPRLR</sequence>
<reference evidence="2 3" key="1">
    <citation type="submission" date="2015-10" db="EMBL/GenBank/DDBJ databases">
        <title>Complete genome sequence of hyperthermophilic archaeon Pyrodictium delaneyi Su06.</title>
        <authorList>
            <person name="Jung J.-H."/>
            <person name="Lin J."/>
            <person name="Holden J.F."/>
            <person name="Park C.-S."/>
        </authorList>
    </citation>
    <scope>NUCLEOTIDE SEQUENCE [LARGE SCALE GENOMIC DNA]</scope>
    <source>
        <strain evidence="2 3">Su06</strain>
    </source>
</reference>
<keyword evidence="1" id="KW-0812">Transmembrane</keyword>
<feature type="transmembrane region" description="Helical" evidence="1">
    <location>
        <begin position="296"/>
        <end position="318"/>
    </location>
</feature>
<dbReference type="Proteomes" id="UP000058613">
    <property type="component" value="Chromosome"/>
</dbReference>
<keyword evidence="1" id="KW-0472">Membrane</keyword>
<accession>A0A0P0N1L5</accession>
<protein>
    <submittedName>
        <fullName evidence="2">Uncharacterized protein</fullName>
    </submittedName>
</protein>
<keyword evidence="1" id="KW-1133">Transmembrane helix</keyword>
<feature type="transmembrane region" description="Helical" evidence="1">
    <location>
        <begin position="40"/>
        <end position="59"/>
    </location>
</feature>
<proteinExistence type="predicted"/>
<name>A0A0P0N1L5_9CREN</name>
<feature type="transmembrane region" description="Helical" evidence="1">
    <location>
        <begin position="126"/>
        <end position="144"/>
    </location>
</feature>
<organism evidence="2 3">
    <name type="scientific">Pyrodictium delaneyi</name>
    <dbReference type="NCBI Taxonomy" id="1273541"/>
    <lineage>
        <taxon>Archaea</taxon>
        <taxon>Thermoproteota</taxon>
        <taxon>Thermoprotei</taxon>
        <taxon>Desulfurococcales</taxon>
        <taxon>Pyrodictiaceae</taxon>
        <taxon>Pyrodictium</taxon>
    </lineage>
</organism>
<feature type="transmembrane region" description="Helical" evidence="1">
    <location>
        <begin position="270"/>
        <end position="290"/>
    </location>
</feature>
<dbReference type="AlphaFoldDB" id="A0A0P0N1L5"/>
<feature type="transmembrane region" description="Helical" evidence="1">
    <location>
        <begin position="240"/>
        <end position="258"/>
    </location>
</feature>
<evidence type="ECO:0000256" key="1">
    <source>
        <dbReference type="SAM" id="Phobius"/>
    </source>
</evidence>
<dbReference type="STRING" id="1273541.Pyrde_0533"/>
<gene>
    <name evidence="2" type="ORF">Pyrde_0533</name>
</gene>
<dbReference type="EMBL" id="CP013011">
    <property type="protein sequence ID" value="ALL00583.1"/>
    <property type="molecule type" value="Genomic_DNA"/>
</dbReference>
<feature type="transmembrane region" description="Helical" evidence="1">
    <location>
        <begin position="180"/>
        <end position="200"/>
    </location>
</feature>
<feature type="transmembrane region" description="Helical" evidence="1">
    <location>
        <begin position="103"/>
        <end position="120"/>
    </location>
</feature>